<comment type="caution">
    <text evidence="2">The sequence shown here is derived from an EMBL/GenBank/DDBJ whole genome shotgun (WGS) entry which is preliminary data.</text>
</comment>
<sequence>MWPRRLRSPWAPRTPSPGDGTETAVLQEGSGPFQGAMHTCMFFMYQKTTSRGNVVSWPLLLARG</sequence>
<dbReference type="EMBL" id="CYRY02000446">
    <property type="protein sequence ID" value="VCW49954.1"/>
    <property type="molecule type" value="Genomic_DNA"/>
</dbReference>
<protein>
    <submittedName>
        <fullName evidence="2">Uncharacterized protein</fullName>
    </submittedName>
</protein>
<name>A0A9X9LD36_GULGU</name>
<gene>
    <name evidence="2" type="ORF">BN2614_LOCUS2</name>
</gene>
<evidence type="ECO:0000313" key="2">
    <source>
        <dbReference type="EMBL" id="VCW49954.1"/>
    </source>
</evidence>
<keyword evidence="3" id="KW-1185">Reference proteome</keyword>
<dbReference type="AlphaFoldDB" id="A0A9X9LD36"/>
<proteinExistence type="predicted"/>
<feature type="region of interest" description="Disordered" evidence="1">
    <location>
        <begin position="1"/>
        <end position="30"/>
    </location>
</feature>
<accession>A0A9X9LD36</accession>
<dbReference type="Proteomes" id="UP000269945">
    <property type="component" value="Unassembled WGS sequence"/>
</dbReference>
<organism evidence="2 3">
    <name type="scientific">Gulo gulo</name>
    <name type="common">Wolverine</name>
    <name type="synonym">Gluton</name>
    <dbReference type="NCBI Taxonomy" id="48420"/>
    <lineage>
        <taxon>Eukaryota</taxon>
        <taxon>Metazoa</taxon>
        <taxon>Chordata</taxon>
        <taxon>Craniata</taxon>
        <taxon>Vertebrata</taxon>
        <taxon>Euteleostomi</taxon>
        <taxon>Mammalia</taxon>
        <taxon>Eutheria</taxon>
        <taxon>Laurasiatheria</taxon>
        <taxon>Carnivora</taxon>
        <taxon>Caniformia</taxon>
        <taxon>Musteloidea</taxon>
        <taxon>Mustelidae</taxon>
        <taxon>Guloninae</taxon>
        <taxon>Gulo</taxon>
    </lineage>
</organism>
<reference evidence="2 3" key="1">
    <citation type="submission" date="2018-10" db="EMBL/GenBank/DDBJ databases">
        <authorList>
            <person name="Ekblom R."/>
            <person name="Jareborg N."/>
        </authorList>
    </citation>
    <scope>NUCLEOTIDE SEQUENCE [LARGE SCALE GENOMIC DNA]</scope>
    <source>
        <tissue evidence="2">Muscle</tissue>
    </source>
</reference>
<evidence type="ECO:0000256" key="1">
    <source>
        <dbReference type="SAM" id="MobiDB-lite"/>
    </source>
</evidence>
<evidence type="ECO:0000313" key="3">
    <source>
        <dbReference type="Proteomes" id="UP000269945"/>
    </source>
</evidence>